<reference evidence="2" key="1">
    <citation type="journal article" date="2015" name="Nature">
        <title>Complex archaea that bridge the gap between prokaryotes and eukaryotes.</title>
        <authorList>
            <person name="Spang A."/>
            <person name="Saw J.H."/>
            <person name="Jorgensen S.L."/>
            <person name="Zaremba-Niedzwiedzka K."/>
            <person name="Martijn J."/>
            <person name="Lind A.E."/>
            <person name="van Eijk R."/>
            <person name="Schleper C."/>
            <person name="Guy L."/>
            <person name="Ettema T.J."/>
        </authorList>
    </citation>
    <scope>NUCLEOTIDE SEQUENCE</scope>
</reference>
<sequence>MSKTKAMNSKAAGRIQSATAPKTGGQTAKGSFAARAQSAAAKSSNRSSSKK</sequence>
<feature type="compositionally biased region" description="Low complexity" evidence="1">
    <location>
        <begin position="28"/>
        <end position="51"/>
    </location>
</feature>
<gene>
    <name evidence="2" type="ORF">LCGC14_0685490</name>
</gene>
<evidence type="ECO:0000256" key="1">
    <source>
        <dbReference type="SAM" id="MobiDB-lite"/>
    </source>
</evidence>
<feature type="compositionally biased region" description="Polar residues" evidence="1">
    <location>
        <begin position="16"/>
        <end position="26"/>
    </location>
</feature>
<name>A0A0F9QM12_9ZZZZ</name>
<dbReference type="AlphaFoldDB" id="A0A0F9QM12"/>
<protein>
    <recommendedName>
        <fullName evidence="3">SMP domain-containing protein</fullName>
    </recommendedName>
</protein>
<dbReference type="EMBL" id="LAZR01001406">
    <property type="protein sequence ID" value="KKN45195.1"/>
    <property type="molecule type" value="Genomic_DNA"/>
</dbReference>
<evidence type="ECO:0000313" key="2">
    <source>
        <dbReference type="EMBL" id="KKN45195.1"/>
    </source>
</evidence>
<evidence type="ECO:0008006" key="3">
    <source>
        <dbReference type="Google" id="ProtNLM"/>
    </source>
</evidence>
<proteinExistence type="predicted"/>
<accession>A0A0F9QM12</accession>
<feature type="region of interest" description="Disordered" evidence="1">
    <location>
        <begin position="1"/>
        <end position="51"/>
    </location>
</feature>
<organism evidence="2">
    <name type="scientific">marine sediment metagenome</name>
    <dbReference type="NCBI Taxonomy" id="412755"/>
    <lineage>
        <taxon>unclassified sequences</taxon>
        <taxon>metagenomes</taxon>
        <taxon>ecological metagenomes</taxon>
    </lineage>
</organism>
<comment type="caution">
    <text evidence="2">The sequence shown here is derived from an EMBL/GenBank/DDBJ whole genome shotgun (WGS) entry which is preliminary data.</text>
</comment>